<dbReference type="InterPro" id="IPR007627">
    <property type="entry name" value="RNA_pol_sigma70_r2"/>
</dbReference>
<dbReference type="GO" id="GO:0006352">
    <property type="term" value="P:DNA-templated transcription initiation"/>
    <property type="evidence" value="ECO:0007669"/>
    <property type="project" value="InterPro"/>
</dbReference>
<dbReference type="PANTHER" id="PTHR43133">
    <property type="entry name" value="RNA POLYMERASE ECF-TYPE SIGMA FACTO"/>
    <property type="match status" value="1"/>
</dbReference>
<gene>
    <name evidence="7" type="ORF">AB2U05_30915</name>
</gene>
<dbReference type="GO" id="GO:0003677">
    <property type="term" value="F:DNA binding"/>
    <property type="evidence" value="ECO:0007669"/>
    <property type="project" value="InterPro"/>
</dbReference>
<dbReference type="InterPro" id="IPR013325">
    <property type="entry name" value="RNA_pol_sigma_r2"/>
</dbReference>
<dbReference type="InterPro" id="IPR013324">
    <property type="entry name" value="RNA_pol_sigma_r3/r4-like"/>
</dbReference>
<dbReference type="InterPro" id="IPR036388">
    <property type="entry name" value="WH-like_DNA-bd_sf"/>
</dbReference>
<protein>
    <submittedName>
        <fullName evidence="7">Sigma-70 family RNA polymerase sigma factor</fullName>
    </submittedName>
</protein>
<dbReference type="NCBIfam" id="NF007228">
    <property type="entry name" value="PRK09646.1"/>
    <property type="match status" value="1"/>
</dbReference>
<dbReference type="Pfam" id="PF08281">
    <property type="entry name" value="Sigma70_r4_2"/>
    <property type="match status" value="1"/>
</dbReference>
<evidence type="ECO:0000256" key="2">
    <source>
        <dbReference type="ARBA" id="ARBA00023015"/>
    </source>
</evidence>
<dbReference type="Gene3D" id="1.10.1740.10">
    <property type="match status" value="1"/>
</dbReference>
<comment type="similarity">
    <text evidence="1">Belongs to the sigma-70 factor family. ECF subfamily.</text>
</comment>
<feature type="domain" description="RNA polymerase sigma-70 region 2" evidence="5">
    <location>
        <begin position="35"/>
        <end position="102"/>
    </location>
</feature>
<dbReference type="InterPro" id="IPR014284">
    <property type="entry name" value="RNA_pol_sigma-70_dom"/>
</dbReference>
<evidence type="ECO:0000256" key="4">
    <source>
        <dbReference type="ARBA" id="ARBA00023163"/>
    </source>
</evidence>
<evidence type="ECO:0000313" key="7">
    <source>
        <dbReference type="EMBL" id="XDQ82596.1"/>
    </source>
</evidence>
<keyword evidence="3" id="KW-0731">Sigma factor</keyword>
<name>A0AB39TU60_9ACTN</name>
<evidence type="ECO:0000259" key="5">
    <source>
        <dbReference type="Pfam" id="PF04542"/>
    </source>
</evidence>
<dbReference type="PANTHER" id="PTHR43133:SF66">
    <property type="entry name" value="ECF RNA POLYMERASE SIGMA FACTOR SIGK"/>
    <property type="match status" value="1"/>
</dbReference>
<dbReference type="RefSeq" id="WP_369184922.1">
    <property type="nucleotide sequence ID" value="NZ_CP163445.1"/>
</dbReference>
<proteinExistence type="inferred from homology"/>
<evidence type="ECO:0000256" key="1">
    <source>
        <dbReference type="ARBA" id="ARBA00010641"/>
    </source>
</evidence>
<dbReference type="Pfam" id="PF04542">
    <property type="entry name" value="Sigma70_r2"/>
    <property type="match status" value="1"/>
</dbReference>
<feature type="domain" description="RNA polymerase sigma factor 70 region 4 type 2" evidence="6">
    <location>
        <begin position="133"/>
        <end position="186"/>
    </location>
</feature>
<reference evidence="7" key="1">
    <citation type="submission" date="2024-07" db="EMBL/GenBank/DDBJ databases">
        <authorList>
            <person name="Yu S.T."/>
        </authorList>
    </citation>
    <scope>NUCLEOTIDE SEQUENCE</scope>
    <source>
        <strain evidence="7">Y1</strain>
    </source>
</reference>
<sequence>MNAVVHLSGPRFRGPDLKELVARTALGDQDAFSRLYDAVAGPVLGLVRRVLRDPAQSEEVAQEVMFELWRTAARYEPQRGEVLAWVLTMAHRRAVDRVRSAQASADRDQKVAARSHTPAFDEVAEQVENRLEREQVRRCLEALTQLQRESVTLAYYRGYTYPEVAELLGAPLGTVKTRMRDGLIRLRDCLGVGS</sequence>
<dbReference type="Gene3D" id="1.10.10.10">
    <property type="entry name" value="Winged helix-like DNA-binding domain superfamily/Winged helix DNA-binding domain"/>
    <property type="match status" value="1"/>
</dbReference>
<accession>A0AB39TU60</accession>
<dbReference type="SUPFAM" id="SSF88946">
    <property type="entry name" value="Sigma2 domain of RNA polymerase sigma factors"/>
    <property type="match status" value="1"/>
</dbReference>
<evidence type="ECO:0000259" key="6">
    <source>
        <dbReference type="Pfam" id="PF08281"/>
    </source>
</evidence>
<dbReference type="CDD" id="cd06171">
    <property type="entry name" value="Sigma70_r4"/>
    <property type="match status" value="1"/>
</dbReference>
<evidence type="ECO:0000256" key="3">
    <source>
        <dbReference type="ARBA" id="ARBA00023082"/>
    </source>
</evidence>
<organism evidence="7">
    <name type="scientific">Streptomyces sp. Y1</name>
    <dbReference type="NCBI Taxonomy" id="3238634"/>
    <lineage>
        <taxon>Bacteria</taxon>
        <taxon>Bacillati</taxon>
        <taxon>Actinomycetota</taxon>
        <taxon>Actinomycetes</taxon>
        <taxon>Kitasatosporales</taxon>
        <taxon>Streptomycetaceae</taxon>
        <taxon>Streptomyces</taxon>
    </lineage>
</organism>
<keyword evidence="2" id="KW-0805">Transcription regulation</keyword>
<dbReference type="GO" id="GO:0016987">
    <property type="term" value="F:sigma factor activity"/>
    <property type="evidence" value="ECO:0007669"/>
    <property type="project" value="UniProtKB-KW"/>
</dbReference>
<dbReference type="InterPro" id="IPR039425">
    <property type="entry name" value="RNA_pol_sigma-70-like"/>
</dbReference>
<dbReference type="InterPro" id="IPR013249">
    <property type="entry name" value="RNA_pol_sigma70_r4_t2"/>
</dbReference>
<dbReference type="AlphaFoldDB" id="A0AB39TU60"/>
<dbReference type="NCBIfam" id="TIGR02937">
    <property type="entry name" value="sigma70-ECF"/>
    <property type="match status" value="1"/>
</dbReference>
<dbReference type="EMBL" id="CP163445">
    <property type="protein sequence ID" value="XDQ82596.1"/>
    <property type="molecule type" value="Genomic_DNA"/>
</dbReference>
<keyword evidence="4" id="KW-0804">Transcription</keyword>
<dbReference type="SUPFAM" id="SSF88659">
    <property type="entry name" value="Sigma3 and sigma4 domains of RNA polymerase sigma factors"/>
    <property type="match status" value="1"/>
</dbReference>